<dbReference type="Proteomes" id="UP001165122">
    <property type="component" value="Unassembled WGS sequence"/>
</dbReference>
<dbReference type="AlphaFoldDB" id="A0A9W7E9E8"/>
<comment type="caution">
    <text evidence="1">The sequence shown here is derived from an EMBL/GenBank/DDBJ whole genome shotgun (WGS) entry which is preliminary data.</text>
</comment>
<name>A0A9W7E9E8_9STRA</name>
<evidence type="ECO:0000313" key="2">
    <source>
        <dbReference type="Proteomes" id="UP001165122"/>
    </source>
</evidence>
<keyword evidence="2" id="KW-1185">Reference proteome</keyword>
<protein>
    <submittedName>
        <fullName evidence="1">Uncharacterized protein</fullName>
    </submittedName>
</protein>
<accession>A0A9W7E9E8</accession>
<evidence type="ECO:0000313" key="1">
    <source>
        <dbReference type="EMBL" id="GMH67693.1"/>
    </source>
</evidence>
<sequence>MDVSTPPLLTISRIQLLELETLARRKILSTPTRATLLKSAKITPMESQTSTALSILSSPEANDYVEKRNKDLDFENEKVLLINNVVQRYTAEEDKTIVSALRLVSAMKTKGAIPFQDFKMTFTQTSFTKGFYNLNEGDIYIFATYTVRGNHEFRFFTILVSTRLSHQVKRQS</sequence>
<reference evidence="2" key="1">
    <citation type="journal article" date="2023" name="Commun. Biol.">
        <title>Genome analysis of Parmales, the sister group of diatoms, reveals the evolutionary specialization of diatoms from phago-mixotrophs to photoautotrophs.</title>
        <authorList>
            <person name="Ban H."/>
            <person name="Sato S."/>
            <person name="Yoshikawa S."/>
            <person name="Yamada K."/>
            <person name="Nakamura Y."/>
            <person name="Ichinomiya M."/>
            <person name="Sato N."/>
            <person name="Blanc-Mathieu R."/>
            <person name="Endo H."/>
            <person name="Kuwata A."/>
            <person name="Ogata H."/>
        </authorList>
    </citation>
    <scope>NUCLEOTIDE SEQUENCE [LARGE SCALE GENOMIC DNA]</scope>
    <source>
        <strain evidence="2">NIES 3700</strain>
    </source>
</reference>
<proteinExistence type="predicted"/>
<dbReference type="EMBL" id="BRXW01000579">
    <property type="protein sequence ID" value="GMH67693.1"/>
    <property type="molecule type" value="Genomic_DNA"/>
</dbReference>
<organism evidence="1 2">
    <name type="scientific">Triparma laevis f. longispina</name>
    <dbReference type="NCBI Taxonomy" id="1714387"/>
    <lineage>
        <taxon>Eukaryota</taxon>
        <taxon>Sar</taxon>
        <taxon>Stramenopiles</taxon>
        <taxon>Ochrophyta</taxon>
        <taxon>Bolidophyceae</taxon>
        <taxon>Parmales</taxon>
        <taxon>Triparmaceae</taxon>
        <taxon>Triparma</taxon>
    </lineage>
</organism>
<gene>
    <name evidence="1" type="ORF">TrLO_g1958</name>
</gene>